<dbReference type="Proteomes" id="UP000471216">
    <property type="component" value="Unassembled WGS sequence"/>
</dbReference>
<dbReference type="EMBL" id="JAQMPJ010000010">
    <property type="protein sequence ID" value="MDB9005723.1"/>
    <property type="molecule type" value="Genomic_DNA"/>
</dbReference>
<dbReference type="Proteomes" id="UP001211522">
    <property type="component" value="Unassembled WGS sequence"/>
</dbReference>
<evidence type="ECO:0000313" key="5">
    <source>
        <dbReference type="EMBL" id="CUQ48710.1"/>
    </source>
</evidence>
<dbReference type="SUPFAM" id="SSF56954">
    <property type="entry name" value="Outer membrane efflux proteins (OEP)"/>
    <property type="match status" value="1"/>
</dbReference>
<dbReference type="Proteomes" id="UP001210126">
    <property type="component" value="Unassembled WGS sequence"/>
</dbReference>
<dbReference type="Gene3D" id="1.20.1600.10">
    <property type="entry name" value="Outer membrane efflux proteins (OEP)"/>
    <property type="match status" value="1"/>
</dbReference>
<dbReference type="InterPro" id="IPR010131">
    <property type="entry name" value="MdtP/NodT-like"/>
</dbReference>
<sequence>MKSYIIVAALSVLTGGLSAQTSIEDVLRSVEANNKDLQANSQLVQSQKLEAKLDNNLPDPSVSYSHFWGNKEGMGFTGEFVASQSFDFPSVYVRKHKLTKAKSAGLDRQGMAFRQQILLQVKEVCLDLVLLNQQKNLLDTRLRNAEQLSAFYATRLEKGNANILETNKIDLELLNARTEARMNETSRIAKLQELATLNGGIAIEFTDTVYALPDKDVLSFDELRTEAMQSDPQLQTLRSDQTTALRQVSVNKAKGLPGFELGYRMNPASGGERFNGFLVGITIPLFSNRNNVKQAKAQARYTEMQLESASFTVENGLRQLYDQSVSLKKSIDEYKDVLKRQNSLVLLNKAIQAGQISMIEYFVDVTTYYQSVQNYLQLQNQYQKVMAQLYKYRL</sequence>
<evidence type="ECO:0000313" key="23">
    <source>
        <dbReference type="Proteomes" id="UP000471216"/>
    </source>
</evidence>
<dbReference type="EMBL" id="WKNE01000031">
    <property type="protein sequence ID" value="MRZ57179.1"/>
    <property type="molecule type" value="Genomic_DNA"/>
</dbReference>
<dbReference type="EMBL" id="CYXP01000001">
    <property type="protein sequence ID" value="CUM73001.1"/>
    <property type="molecule type" value="Genomic_DNA"/>
</dbReference>
<evidence type="ECO:0000313" key="4">
    <source>
        <dbReference type="EMBL" id="CUO33512.1"/>
    </source>
</evidence>
<dbReference type="Proteomes" id="UP000441358">
    <property type="component" value="Unassembled WGS sequence"/>
</dbReference>
<reference evidence="14 18" key="3">
    <citation type="submission" date="2019-07" db="EMBL/GenBank/DDBJ databases">
        <title>Genome sequencing of Parabacteroides distasonis iSURF_7.</title>
        <authorList>
            <person name="Degefu H.N."/>
            <person name="Ruoff K.L."/>
            <person name="Price C.E."/>
            <person name="Valls R.A."/>
            <person name="O'Toole G.A."/>
        </authorList>
    </citation>
    <scope>NUCLEOTIDE SEQUENCE [LARGE SCALE GENOMIC DNA]</scope>
    <source>
        <strain evidence="14 18">CFPLTA003_1B</strain>
    </source>
</reference>
<dbReference type="AlphaFoldDB" id="A0A173R575"/>
<gene>
    <name evidence="4" type="ORF">ERS852380_02082</name>
    <name evidence="3" type="ORF">ERS852429_00253</name>
    <name evidence="5" type="ORF">ERS852560_03341</name>
    <name evidence="14" type="ORF">FSA05_02750</name>
    <name evidence="11" type="ORF">GKD54_14290</name>
    <name evidence="9" type="ORF">GKD58_17640</name>
    <name evidence="12" type="ORF">GKD66_07640</name>
    <name evidence="10" type="ORF">GKD67_21800</name>
    <name evidence="13" type="ORF">GKD68_21045</name>
    <name evidence="6" type="ORF">LI194_20290</name>
    <name evidence="7" type="ORF">PN599_11990</name>
    <name evidence="8" type="ORF">PN612_20120</name>
</gene>
<evidence type="ECO:0000313" key="15">
    <source>
        <dbReference type="Proteomes" id="UP000095332"/>
    </source>
</evidence>
<evidence type="ECO:0000313" key="12">
    <source>
        <dbReference type="EMBL" id="MRZ50095.1"/>
    </source>
</evidence>
<reference evidence="15 16" key="1">
    <citation type="submission" date="2015-09" db="EMBL/GenBank/DDBJ databases">
        <authorList>
            <consortium name="Pathogen Informatics"/>
        </authorList>
    </citation>
    <scope>NUCLEOTIDE SEQUENCE [LARGE SCALE GENOMIC DNA]</scope>
    <source>
        <strain evidence="4 16">2789STDY5608822</strain>
        <strain evidence="3 17">2789STDY5608872</strain>
        <strain evidence="5 15">2789STDY5834948</strain>
    </source>
</reference>
<dbReference type="EMBL" id="WKMC01000003">
    <property type="protein sequence ID" value="MRZ50095.1"/>
    <property type="molecule type" value="Genomic_DNA"/>
</dbReference>
<keyword evidence="2" id="KW-0732">Signal</keyword>
<evidence type="ECO:0000313" key="19">
    <source>
        <dbReference type="Proteomes" id="UP000432516"/>
    </source>
</evidence>
<dbReference type="Proteomes" id="UP001198806">
    <property type="component" value="Unassembled WGS sequence"/>
</dbReference>
<dbReference type="Proteomes" id="UP000095591">
    <property type="component" value="Unassembled WGS sequence"/>
</dbReference>
<dbReference type="EMBL" id="VOHW01000001">
    <property type="protein sequence ID" value="TWV64552.1"/>
    <property type="molecule type" value="Genomic_DNA"/>
</dbReference>
<dbReference type="Proteomes" id="UP000315827">
    <property type="component" value="Unassembled WGS sequence"/>
</dbReference>
<dbReference type="RefSeq" id="WP_011966526.1">
    <property type="nucleotide sequence ID" value="NZ_CABMKT010000002.1"/>
</dbReference>
<evidence type="ECO:0000313" key="16">
    <source>
        <dbReference type="Proteomes" id="UP000095455"/>
    </source>
</evidence>
<evidence type="ECO:0000313" key="14">
    <source>
        <dbReference type="EMBL" id="TWV64552.1"/>
    </source>
</evidence>
<name>A0A173R575_PARDI</name>
<feature type="chain" id="PRO_5014533223" evidence="2">
    <location>
        <begin position="20"/>
        <end position="394"/>
    </location>
</feature>
<evidence type="ECO:0000313" key="17">
    <source>
        <dbReference type="Proteomes" id="UP000095591"/>
    </source>
</evidence>
<proteinExistence type="inferred from homology"/>
<evidence type="ECO:0000313" key="21">
    <source>
        <dbReference type="Proteomes" id="UP000450599"/>
    </source>
</evidence>
<accession>A0A173R575</accession>
<dbReference type="OMA" id="LAMNGNM"/>
<evidence type="ECO:0000313" key="7">
    <source>
        <dbReference type="EMBL" id="MDB9005723.1"/>
    </source>
</evidence>
<evidence type="ECO:0000313" key="13">
    <source>
        <dbReference type="EMBL" id="MRZ57179.1"/>
    </source>
</evidence>
<dbReference type="Pfam" id="PF02321">
    <property type="entry name" value="OEP"/>
    <property type="match status" value="1"/>
</dbReference>
<dbReference type="Proteomes" id="UP000461276">
    <property type="component" value="Unassembled WGS sequence"/>
</dbReference>
<dbReference type="PANTHER" id="PTHR30203">
    <property type="entry name" value="OUTER MEMBRANE CATION EFFLUX PROTEIN"/>
    <property type="match status" value="1"/>
</dbReference>
<evidence type="ECO:0000313" key="10">
    <source>
        <dbReference type="EMBL" id="MRY95822.1"/>
    </source>
</evidence>
<evidence type="ECO:0000313" key="22">
    <source>
        <dbReference type="Proteomes" id="UP000461276"/>
    </source>
</evidence>
<dbReference type="Proteomes" id="UP000095332">
    <property type="component" value="Unassembled WGS sequence"/>
</dbReference>
<reference evidence="19 20" key="2">
    <citation type="journal article" date="2019" name="Nat. Med.">
        <title>A library of human gut bacterial isolates paired with longitudinal multiomics data enables mechanistic microbiome research.</title>
        <authorList>
            <person name="Poyet M."/>
            <person name="Groussin M."/>
            <person name="Gibbons S.M."/>
            <person name="Avila-Pacheco J."/>
            <person name="Jiang X."/>
            <person name="Kearney S.M."/>
            <person name="Perrotta A.R."/>
            <person name="Berdy B."/>
            <person name="Zhao S."/>
            <person name="Lieberman T.D."/>
            <person name="Swanson P.K."/>
            <person name="Smith M."/>
            <person name="Roesemann S."/>
            <person name="Alexander J.E."/>
            <person name="Rich S.A."/>
            <person name="Livny J."/>
            <person name="Vlamakis H."/>
            <person name="Clish C."/>
            <person name="Bullock K."/>
            <person name="Deik A."/>
            <person name="Scott J."/>
            <person name="Pierce K.A."/>
            <person name="Xavier R.J."/>
            <person name="Alm E.J."/>
        </authorList>
    </citation>
    <scope>NUCLEOTIDE SEQUENCE [LARGE SCALE GENOMIC DNA]</scope>
    <source>
        <strain evidence="11 23">BIOML-A10</strain>
        <strain evidence="9 21">BIOML-A11</strain>
        <strain evidence="13 19">BIOML-A2</strain>
        <strain evidence="12 20">BIOML-A32</strain>
        <strain evidence="10 22">BIOML-A9</strain>
    </source>
</reference>
<dbReference type="GO" id="GO:0015562">
    <property type="term" value="F:efflux transmembrane transporter activity"/>
    <property type="evidence" value="ECO:0007669"/>
    <property type="project" value="InterPro"/>
</dbReference>
<reference evidence="7" key="5">
    <citation type="submission" date="2023-01" db="EMBL/GenBank/DDBJ databases">
        <title>Human gut microbiome strain richness.</title>
        <authorList>
            <person name="Chen-Liaw A."/>
        </authorList>
    </citation>
    <scope>NUCLEOTIDE SEQUENCE</scope>
    <source>
        <strain evidence="8">D35st1_E5_D35t1_190705</strain>
        <strain evidence="7">RTP21484st1_E5_RTP21484_190118</strain>
    </source>
</reference>
<evidence type="ECO:0000313" key="20">
    <source>
        <dbReference type="Proteomes" id="UP000441358"/>
    </source>
</evidence>
<evidence type="ECO:0000256" key="2">
    <source>
        <dbReference type="SAM" id="SignalP"/>
    </source>
</evidence>
<dbReference type="Proteomes" id="UP000095455">
    <property type="component" value="Unassembled WGS sequence"/>
</dbReference>
<dbReference type="EMBL" id="JAQMPX010000145">
    <property type="protein sequence ID" value="MDB9140800.1"/>
    <property type="molecule type" value="Genomic_DNA"/>
</dbReference>
<dbReference type="EMBL" id="CZBM01000015">
    <property type="protein sequence ID" value="CUQ48710.1"/>
    <property type="molecule type" value="Genomic_DNA"/>
</dbReference>
<evidence type="ECO:0000313" key="3">
    <source>
        <dbReference type="EMBL" id="CUM73001.1"/>
    </source>
</evidence>
<evidence type="ECO:0000313" key="9">
    <source>
        <dbReference type="EMBL" id="MRY86049.1"/>
    </source>
</evidence>
<dbReference type="EMBL" id="JAJCNI010000038">
    <property type="protein sequence ID" value="MCB6520123.1"/>
    <property type="molecule type" value="Genomic_DNA"/>
</dbReference>
<dbReference type="Proteomes" id="UP000432516">
    <property type="component" value="Unassembled WGS sequence"/>
</dbReference>
<organism evidence="3 17">
    <name type="scientific">Parabacteroides distasonis</name>
    <dbReference type="NCBI Taxonomy" id="823"/>
    <lineage>
        <taxon>Bacteria</taxon>
        <taxon>Pseudomonadati</taxon>
        <taxon>Bacteroidota</taxon>
        <taxon>Bacteroidia</taxon>
        <taxon>Bacteroidales</taxon>
        <taxon>Tannerellaceae</taxon>
        <taxon>Parabacteroides</taxon>
    </lineage>
</organism>
<reference evidence="6" key="4">
    <citation type="submission" date="2021-10" db="EMBL/GenBank/DDBJ databases">
        <title>Collection of gut derived symbiotic bacterial strains cultured from healthy donors.</title>
        <authorList>
            <person name="Lin H."/>
            <person name="Littmann E."/>
            <person name="Kohout C."/>
            <person name="Pamer E.G."/>
        </authorList>
    </citation>
    <scope>NUCLEOTIDE SEQUENCE</scope>
    <source>
        <strain evidence="6">DFI.2.94</strain>
    </source>
</reference>
<evidence type="ECO:0000256" key="1">
    <source>
        <dbReference type="ARBA" id="ARBA00007613"/>
    </source>
</evidence>
<comment type="similarity">
    <text evidence="1">Belongs to the outer membrane factor (OMF) (TC 1.B.17) family.</text>
</comment>
<dbReference type="PANTHER" id="PTHR30203:SF24">
    <property type="entry name" value="BLR4935 PROTEIN"/>
    <property type="match status" value="1"/>
</dbReference>
<dbReference type="EMBL" id="WKMW01000019">
    <property type="protein sequence ID" value="MRY86049.1"/>
    <property type="molecule type" value="Genomic_DNA"/>
</dbReference>
<dbReference type="EMBL" id="WKMY01000026">
    <property type="protein sequence ID" value="MRY95822.1"/>
    <property type="molecule type" value="Genomic_DNA"/>
</dbReference>
<dbReference type="InterPro" id="IPR003423">
    <property type="entry name" value="OMP_efflux"/>
</dbReference>
<dbReference type="EMBL" id="CYYK01000006">
    <property type="protein sequence ID" value="CUO33512.1"/>
    <property type="molecule type" value="Genomic_DNA"/>
</dbReference>
<evidence type="ECO:0000313" key="11">
    <source>
        <dbReference type="EMBL" id="MRZ07355.1"/>
    </source>
</evidence>
<evidence type="ECO:0000313" key="18">
    <source>
        <dbReference type="Proteomes" id="UP000315827"/>
    </source>
</evidence>
<feature type="signal peptide" evidence="2">
    <location>
        <begin position="1"/>
        <end position="19"/>
    </location>
</feature>
<evidence type="ECO:0000313" key="8">
    <source>
        <dbReference type="EMBL" id="MDB9140800.1"/>
    </source>
</evidence>
<dbReference type="Proteomes" id="UP000450599">
    <property type="component" value="Unassembled WGS sequence"/>
</dbReference>
<evidence type="ECO:0000313" key="6">
    <source>
        <dbReference type="EMBL" id="MCB6520123.1"/>
    </source>
</evidence>
<dbReference type="EMBL" id="WKMX01000013">
    <property type="protein sequence ID" value="MRZ07355.1"/>
    <property type="molecule type" value="Genomic_DNA"/>
</dbReference>
<protein>
    <submittedName>
        <fullName evidence="6">TolC family protein</fullName>
    </submittedName>
    <submittedName>
        <fullName evidence="3">Type I secretion outer membrane protein, TolC family</fullName>
    </submittedName>
</protein>